<dbReference type="CDD" id="cd03809">
    <property type="entry name" value="GT4_MtfB-like"/>
    <property type="match status" value="1"/>
</dbReference>
<evidence type="ECO:0000259" key="3">
    <source>
        <dbReference type="Pfam" id="PF13439"/>
    </source>
</evidence>
<dbReference type="InterPro" id="IPR028098">
    <property type="entry name" value="Glyco_trans_4-like_N"/>
</dbReference>
<dbReference type="SUPFAM" id="SSF53756">
    <property type="entry name" value="UDP-Glycosyltransferase/glycogen phosphorylase"/>
    <property type="match status" value="1"/>
</dbReference>
<evidence type="ECO:0000313" key="4">
    <source>
        <dbReference type="EMBL" id="CAI9120333.1"/>
    </source>
</evidence>
<dbReference type="Pfam" id="PF13439">
    <property type="entry name" value="Glyco_transf_4"/>
    <property type="match status" value="1"/>
</dbReference>
<keyword evidence="5" id="KW-1185">Reference proteome</keyword>
<proteinExistence type="predicted"/>
<keyword evidence="1" id="KW-0808">Transferase</keyword>
<comment type="caution">
    <text evidence="4">The sequence shown here is derived from an EMBL/GenBank/DDBJ whole genome shotgun (WGS) entry which is preliminary data.</text>
</comment>
<dbReference type="Proteomes" id="UP001176960">
    <property type="component" value="Unassembled WGS sequence"/>
</dbReference>
<reference evidence="4" key="1">
    <citation type="submission" date="2023-03" db="EMBL/GenBank/DDBJ databases">
        <authorList>
            <person name="Cleenwerck I."/>
        </authorList>
    </citation>
    <scope>NUCLEOTIDE SEQUENCE</scope>
    <source>
        <strain evidence="4">LMG 32879</strain>
    </source>
</reference>
<feature type="domain" description="Glycosyl transferase family 1" evidence="2">
    <location>
        <begin position="207"/>
        <end position="355"/>
    </location>
</feature>
<feature type="domain" description="Glycosyltransferase subfamily 4-like N-terminal" evidence="3">
    <location>
        <begin position="17"/>
        <end position="179"/>
    </location>
</feature>
<dbReference type="GO" id="GO:0016757">
    <property type="term" value="F:glycosyltransferase activity"/>
    <property type="evidence" value="ECO:0007669"/>
    <property type="project" value="InterPro"/>
</dbReference>
<evidence type="ECO:0000313" key="5">
    <source>
        <dbReference type="Proteomes" id="UP001176960"/>
    </source>
</evidence>
<dbReference type="Pfam" id="PF00534">
    <property type="entry name" value="Glycos_transf_1"/>
    <property type="match status" value="1"/>
</dbReference>
<dbReference type="AlphaFoldDB" id="A0AA35UFQ7"/>
<dbReference type="PANTHER" id="PTHR46401:SF2">
    <property type="entry name" value="GLYCOSYLTRANSFERASE WBBK-RELATED"/>
    <property type="match status" value="1"/>
</dbReference>
<dbReference type="PANTHER" id="PTHR46401">
    <property type="entry name" value="GLYCOSYLTRANSFERASE WBBK-RELATED"/>
    <property type="match status" value="1"/>
</dbReference>
<name>A0AA35UFQ7_9PROT</name>
<protein>
    <submittedName>
        <fullName evidence="4">Glycosyltransferase family 1 protein</fullName>
    </submittedName>
</protein>
<dbReference type="EMBL" id="CATKSH010000005">
    <property type="protein sequence ID" value="CAI9120333.1"/>
    <property type="molecule type" value="Genomic_DNA"/>
</dbReference>
<dbReference type="RefSeq" id="WP_289842571.1">
    <property type="nucleotide sequence ID" value="NZ_CATKSH010000005.1"/>
</dbReference>
<organism evidence="4 5">
    <name type="scientific">Brytella acorum</name>
    <dbReference type="NCBI Taxonomy" id="2959299"/>
    <lineage>
        <taxon>Bacteria</taxon>
        <taxon>Pseudomonadati</taxon>
        <taxon>Pseudomonadota</taxon>
        <taxon>Alphaproteobacteria</taxon>
        <taxon>Acetobacterales</taxon>
        <taxon>Acetobacteraceae</taxon>
        <taxon>Brytella</taxon>
    </lineage>
</organism>
<dbReference type="Gene3D" id="3.40.50.2000">
    <property type="entry name" value="Glycogen Phosphorylase B"/>
    <property type="match status" value="2"/>
</dbReference>
<evidence type="ECO:0000259" key="2">
    <source>
        <dbReference type="Pfam" id="PF00534"/>
    </source>
</evidence>
<sequence length="379" mass="41846">MRVVIDTRNMGQNGGTGIATYARMLSSTCEERDFCVAWLNAQHRGKEVRSGFFGRFGRSLRGRRRPLAIGGNYEVADLYRTAVSRYRIFSKVTILENDAPPDIMHWSCPLPLRWNGVANIVTIHDLIPMLHPTLAPTVYGNIRKFLQDCCDNASAIVTVSEAVRDDILCHLDVPAAKVVNLSQAVSFDVGLMAAAEIAEPICPEGGFLYFGLLERRKNLVRLIRAHGQSRSRRPLTLIGTQGHGGDEILAERERHPEPERVRIIPWARREQLLRAIKVSRAVVFPSLAEGFGLPIIEAMLLGTPVLTSRGHATEEVAGGSALLVDPLSTAELVRGLIDLDEDEALIDRMKIQGAKRAASFSTAVYGERLAAFYRNVATL</sequence>
<dbReference type="GO" id="GO:0009103">
    <property type="term" value="P:lipopolysaccharide biosynthetic process"/>
    <property type="evidence" value="ECO:0007669"/>
    <property type="project" value="TreeGrafter"/>
</dbReference>
<evidence type="ECO:0000256" key="1">
    <source>
        <dbReference type="ARBA" id="ARBA00022679"/>
    </source>
</evidence>
<gene>
    <name evidence="4" type="ORF">LMG32879_001165</name>
</gene>
<dbReference type="InterPro" id="IPR001296">
    <property type="entry name" value="Glyco_trans_1"/>
</dbReference>
<accession>A0AA35UFQ7</accession>